<evidence type="ECO:0000256" key="6">
    <source>
        <dbReference type="ARBA" id="ARBA00022900"/>
    </source>
</evidence>
<evidence type="ECO:0000313" key="12">
    <source>
        <dbReference type="Proteomes" id="UP000316639"/>
    </source>
</evidence>
<organism evidence="11 12">
    <name type="scientific">Lentzea tibetensis</name>
    <dbReference type="NCBI Taxonomy" id="2591470"/>
    <lineage>
        <taxon>Bacteria</taxon>
        <taxon>Bacillati</taxon>
        <taxon>Actinomycetota</taxon>
        <taxon>Actinomycetes</taxon>
        <taxon>Pseudonocardiales</taxon>
        <taxon>Pseudonocardiaceae</taxon>
        <taxon>Lentzea</taxon>
    </lineage>
</organism>
<keyword evidence="9" id="KW-1133">Transmembrane helix</keyword>
<evidence type="ECO:0000259" key="10">
    <source>
        <dbReference type="Pfam" id="PF00720"/>
    </source>
</evidence>
<keyword evidence="9" id="KW-0472">Membrane</keyword>
<feature type="domain" description="Subtilisin inhibitor" evidence="10">
    <location>
        <begin position="79"/>
        <end position="164"/>
    </location>
</feature>
<evidence type="ECO:0000256" key="9">
    <source>
        <dbReference type="SAM" id="Phobius"/>
    </source>
</evidence>
<dbReference type="EMBL" id="VOBR01000003">
    <property type="protein sequence ID" value="TWP53280.1"/>
    <property type="molecule type" value="Genomic_DNA"/>
</dbReference>
<comment type="subcellular location">
    <subcellularLocation>
        <location evidence="1">Secreted</location>
    </subcellularLocation>
</comment>
<gene>
    <name evidence="11" type="ORF">FKR81_04735</name>
</gene>
<dbReference type="AlphaFoldDB" id="A0A563EZY1"/>
<dbReference type="GO" id="GO:0005576">
    <property type="term" value="C:extracellular region"/>
    <property type="evidence" value="ECO:0007669"/>
    <property type="project" value="UniProtKB-SubCell"/>
</dbReference>
<evidence type="ECO:0000256" key="3">
    <source>
        <dbReference type="ARBA" id="ARBA00011738"/>
    </source>
</evidence>
<dbReference type="SUPFAM" id="SSF55399">
    <property type="entry name" value="Subtilisin inhibitor"/>
    <property type="match status" value="1"/>
</dbReference>
<dbReference type="Pfam" id="PF00720">
    <property type="entry name" value="SSI"/>
    <property type="match status" value="1"/>
</dbReference>
<dbReference type="PRINTS" id="PR00294">
    <property type="entry name" value="SSBTLNINHBTR"/>
</dbReference>
<dbReference type="InterPro" id="IPR000691">
    <property type="entry name" value="Prot_inh_I16_SSI"/>
</dbReference>
<comment type="similarity">
    <text evidence="2 8">Belongs to the protease inhibitor I16 (SSI) family.</text>
</comment>
<dbReference type="Gene3D" id="3.30.350.10">
    <property type="entry name" value="Subtilisin inhibitor-like"/>
    <property type="match status" value="1"/>
</dbReference>
<comment type="subunit">
    <text evidence="3">Homodimer.</text>
</comment>
<evidence type="ECO:0000256" key="5">
    <source>
        <dbReference type="ARBA" id="ARBA00022690"/>
    </source>
</evidence>
<evidence type="ECO:0000256" key="1">
    <source>
        <dbReference type="ARBA" id="ARBA00004613"/>
    </source>
</evidence>
<keyword evidence="6 8" id="KW-0722">Serine protease inhibitor</keyword>
<keyword evidence="9" id="KW-0812">Transmembrane</keyword>
<dbReference type="InterPro" id="IPR036819">
    <property type="entry name" value="Subtilisin_inhibitor-like_sf"/>
</dbReference>
<reference evidence="11 12" key="1">
    <citation type="submission" date="2019-07" db="EMBL/GenBank/DDBJ databases">
        <title>Lentzea xizangensis sp. nov., isolated from Qinghai-Tibetan Plateau Soils.</title>
        <authorList>
            <person name="Huang J."/>
        </authorList>
    </citation>
    <scope>NUCLEOTIDE SEQUENCE [LARGE SCALE GENOMIC DNA]</scope>
    <source>
        <strain evidence="11 12">FXJ1.1311</strain>
    </source>
</reference>
<evidence type="ECO:0000256" key="2">
    <source>
        <dbReference type="ARBA" id="ARBA00010472"/>
    </source>
</evidence>
<evidence type="ECO:0000256" key="7">
    <source>
        <dbReference type="ARBA" id="ARBA00023157"/>
    </source>
</evidence>
<feature type="transmembrane region" description="Helical" evidence="9">
    <location>
        <begin position="56"/>
        <end position="76"/>
    </location>
</feature>
<dbReference type="Proteomes" id="UP000316639">
    <property type="component" value="Unassembled WGS sequence"/>
</dbReference>
<dbReference type="InterPro" id="IPR023549">
    <property type="entry name" value="Subtilisin_inhibitor"/>
</dbReference>
<evidence type="ECO:0000256" key="4">
    <source>
        <dbReference type="ARBA" id="ARBA00022525"/>
    </source>
</evidence>
<evidence type="ECO:0000313" key="11">
    <source>
        <dbReference type="EMBL" id="TWP53280.1"/>
    </source>
</evidence>
<keyword evidence="7" id="KW-1015">Disulfide bond</keyword>
<accession>A0A563EZY1</accession>
<keyword evidence="4" id="KW-0964">Secreted</keyword>
<keyword evidence="12" id="KW-1185">Reference proteome</keyword>
<keyword evidence="5 8" id="KW-0646">Protease inhibitor</keyword>
<dbReference type="OrthoDB" id="4567948at2"/>
<sequence length="180" mass="19638">MDLRSTKASPHRFRRRWLCTGGCTVSGEVHDPVLPLSWLEFQVLAVHCEDMARTRILFACLMLAAPLMGVIPAGAATQSSLVLSLRQQAQTSLSTAQLKCEPPGGTHQSAEEACDRIAEAEGDFNNLPGRSDSVLCTMEFNETTVAARGKWRGKRVSYRETFANPCLAHAATSGVFHFSD</sequence>
<proteinExistence type="inferred from homology"/>
<comment type="caution">
    <text evidence="11">The sequence shown here is derived from an EMBL/GenBank/DDBJ whole genome shotgun (WGS) entry which is preliminary data.</text>
</comment>
<protein>
    <recommendedName>
        <fullName evidence="10">Subtilisin inhibitor domain-containing protein</fullName>
    </recommendedName>
</protein>
<name>A0A563EZY1_9PSEU</name>
<evidence type="ECO:0000256" key="8">
    <source>
        <dbReference type="RuleBase" id="RU003471"/>
    </source>
</evidence>
<dbReference type="GO" id="GO:0004867">
    <property type="term" value="F:serine-type endopeptidase inhibitor activity"/>
    <property type="evidence" value="ECO:0007669"/>
    <property type="project" value="UniProtKB-KW"/>
</dbReference>